<comment type="caution">
    <text evidence="3">The sequence shown here is derived from an EMBL/GenBank/DDBJ whole genome shotgun (WGS) entry which is preliminary data.</text>
</comment>
<reference evidence="3 4" key="1">
    <citation type="journal article" date="2018" name="PLoS Pathog.">
        <title>Evolution of structural diversity of trichothecenes, a family of toxins produced by plant pathogenic and entomopathogenic fungi.</title>
        <authorList>
            <person name="Proctor R.H."/>
            <person name="McCormick S.P."/>
            <person name="Kim H.S."/>
            <person name="Cardoza R.E."/>
            <person name="Stanley A.M."/>
            <person name="Lindo L."/>
            <person name="Kelly A."/>
            <person name="Brown D.W."/>
            <person name="Lee T."/>
            <person name="Vaughan M.M."/>
            <person name="Alexander N.J."/>
            <person name="Busman M."/>
            <person name="Gutierrez S."/>
        </authorList>
    </citation>
    <scope>NUCLEOTIDE SEQUENCE [LARGE SCALE GENOMIC DNA]</scope>
    <source>
        <strain evidence="3 4">NRRL 3299</strain>
    </source>
</reference>
<evidence type="ECO:0000259" key="2">
    <source>
        <dbReference type="Pfam" id="PF20248"/>
    </source>
</evidence>
<name>A0A395RLG2_FUSSP</name>
<dbReference type="STRING" id="5514.A0A395RLG2"/>
<dbReference type="InterPro" id="IPR046538">
    <property type="entry name" value="DUF6603"/>
</dbReference>
<dbReference type="Proteomes" id="UP000266152">
    <property type="component" value="Unassembled WGS sequence"/>
</dbReference>
<feature type="domain" description="DUF6603" evidence="2">
    <location>
        <begin position="922"/>
        <end position="1463"/>
    </location>
</feature>
<feature type="compositionally biased region" description="Basic and acidic residues" evidence="1">
    <location>
        <begin position="902"/>
        <end position="913"/>
    </location>
</feature>
<accession>A0A395RLG2</accession>
<proteinExistence type="predicted"/>
<feature type="region of interest" description="Disordered" evidence="1">
    <location>
        <begin position="902"/>
        <end position="923"/>
    </location>
</feature>
<feature type="region of interest" description="Disordered" evidence="1">
    <location>
        <begin position="222"/>
        <end position="242"/>
    </location>
</feature>
<dbReference type="Pfam" id="PF20248">
    <property type="entry name" value="DUF6603"/>
    <property type="match status" value="1"/>
</dbReference>
<keyword evidence="4" id="KW-1185">Reference proteome</keyword>
<sequence>MDLKALVSRQGIPRGGGVSVAPWTPISADGGFVDKGKYKFYGSKAADPSHEDAQVLDIGSNIDNFVNRLPGNSMILNSVPTGNDENTIQFDDSDGLGAWMSNLDKRGTFNLTLKRNPDPNKGPWDIHAFNFQFTSPWNVTFSSREGALRFSFESIFQGPAAAVRVPIPGLESDGAMLYCGLDPEKTPEDLSSTIKELFDFSGSLLKPHSLIEEWKVTLKLQSPESKGPSEASKAGSGAGGKRNGLWICPTKALQTTVRLQFSISDKDKKTFNDLIGGPLKGFTLESLDAICKRITVLTQVNAGTKAISRGQVMFVAQCNISSDAIQVPVVASVEFYAFKYNIIIQLNSKDAFKGILSWLTSLVPRLDLTFIKEYLLESDIFKDKGVYPRQINLTLGCDSKGQNTKLAGFSFDIEVKAGFGETPPETPGASPATPVFLISYNWSAGGPKWGTLEGRLWNCMPIKNVPDTIPTQLSRAYIVLSGDGVALGGTVRSKAIDVIDPPPVPQLDLGVISVDASFAWKGEKDFNLTAAFMAEMRPSPTSVHQEIAVLKGGIEYHSNSSTWLLKASLESLYASTLYEFFNQSAADHVMPLIESIAVQSLDLTYNYAPIEVEPAQGGRGKKVTKVMGSHFEFKGVLLAAGLELNLDFNHGSNGTFKFIATLSSSKKSATVGDVTKGILGDEDLELPNFLNEITFGKDGKDAIVINVGKDIDEKKKDPKPDEKPDTTVDTIEDTKNGSFQFVATVNVAKLSFSFVQLHRLEWKPETPSKRFFKAALTAVPEIDIPLVGNVTQPFEEMYFIWIQDDTKLNKGGDAGLTRKDLASLEKSLPLTVKDKFKTTTDDDLLMSVGSHFGIIVKDSEGKSTCILDYDFKKKTSSTPEKREGDKKPVAAASLAVVPAVEKELEKKEPKDDSDGGSASAPLKKKAGPLSISNISLKYVDNVLKIGFNATFELGPLSFSLLGFTINLKLTSLDLSEIEFPEFSLDGFSVAFEKPPLTIAGIVRRGDTESLKYYAGGLIVGWVPYQLQAAGFYGEAKPGKGHKDFTSVFVFARLDGPLVTLEFAEISGVTGGFGYKSEVRIPKASEITDFPFINQSQLDGSSDDVLKTLEALTNPDSTAGGWFSPQDDSYWAAAGMKIDAFQMISLDAVMVVMFGDSIKLGIYAVALVDIPNAKSPVKFAHVELGIGVTVDFGYGTLKTEGQLSPKSFILDPNCHLTGGFALYYWFDAPHADQSNVGNFVFTLGGYHQAFRIPEGWPDPPRLGISWSLGKNLSISGEAYFAITPKVCMGGGRLHAAFSAGPISAWFDAFANFLINYKPFNFEANAGICVGVRFDIDFLFIHTHISVEISADLYLWGPPLAGRVHIDIKVAKFDINFGPSKSVEPAVDILAFYHLVLQAGSQKTKAVQAEKEAEGSLVTEADKDILVQPTNEGHTVLATSGLLNNNASPERSQNTAWVVRGGSFSFVIGCKMAAQEAKLVDEKDTTLNSVKSEGAAICSKPMYLDVAMKISELKIEITQDGFSHGAVWGMVQQYKQVPAGLWGPYSEGQDPTRSSDKNNINDLLDDDKGSVKLMMGVLLQGPPAVMSEDTLKAFDILDAGLEDIPGKDFPAPEWSDTKWEPDEPKEGVEQWDVVHNTWKSPDWNENGAEDVQTGFVDTWAKTFGWDSALSGLAKIPKLLDERFNNLYVGAPLITK</sequence>
<feature type="compositionally biased region" description="Low complexity" evidence="1">
    <location>
        <begin position="225"/>
        <end position="235"/>
    </location>
</feature>
<protein>
    <submittedName>
        <fullName evidence="3">Putative transcriptional activator srcaplike protein</fullName>
    </submittedName>
</protein>
<gene>
    <name evidence="3" type="ORF">FSPOR_10394</name>
</gene>
<evidence type="ECO:0000313" key="4">
    <source>
        <dbReference type="Proteomes" id="UP000266152"/>
    </source>
</evidence>
<evidence type="ECO:0000313" key="3">
    <source>
        <dbReference type="EMBL" id="RGP60893.1"/>
    </source>
</evidence>
<evidence type="ECO:0000256" key="1">
    <source>
        <dbReference type="SAM" id="MobiDB-lite"/>
    </source>
</evidence>
<organism evidence="3 4">
    <name type="scientific">Fusarium sporotrichioides</name>
    <dbReference type="NCBI Taxonomy" id="5514"/>
    <lineage>
        <taxon>Eukaryota</taxon>
        <taxon>Fungi</taxon>
        <taxon>Dikarya</taxon>
        <taxon>Ascomycota</taxon>
        <taxon>Pezizomycotina</taxon>
        <taxon>Sordariomycetes</taxon>
        <taxon>Hypocreomycetidae</taxon>
        <taxon>Hypocreales</taxon>
        <taxon>Nectriaceae</taxon>
        <taxon>Fusarium</taxon>
    </lineage>
</organism>
<dbReference type="EMBL" id="PXOF01000178">
    <property type="protein sequence ID" value="RGP60893.1"/>
    <property type="molecule type" value="Genomic_DNA"/>
</dbReference>